<name>X1C2H4_9ZZZZ</name>
<reference evidence="1" key="1">
    <citation type="journal article" date="2014" name="Front. Microbiol.">
        <title>High frequency of phylogenetically diverse reductive dehalogenase-homologous genes in deep subseafloor sedimentary metagenomes.</title>
        <authorList>
            <person name="Kawai M."/>
            <person name="Futagami T."/>
            <person name="Toyoda A."/>
            <person name="Takaki Y."/>
            <person name="Nishi S."/>
            <person name="Hori S."/>
            <person name="Arai W."/>
            <person name="Tsubouchi T."/>
            <person name="Morono Y."/>
            <person name="Uchiyama I."/>
            <person name="Ito T."/>
            <person name="Fujiyama A."/>
            <person name="Inagaki F."/>
            <person name="Takami H."/>
        </authorList>
    </citation>
    <scope>NUCLEOTIDE SEQUENCE</scope>
    <source>
        <strain evidence="1">Expedition CK06-06</strain>
    </source>
</reference>
<feature type="non-terminal residue" evidence="1">
    <location>
        <position position="1"/>
    </location>
</feature>
<comment type="caution">
    <text evidence="1">The sequence shown here is derived from an EMBL/GenBank/DDBJ whole genome shotgun (WGS) entry which is preliminary data.</text>
</comment>
<evidence type="ECO:0000313" key="1">
    <source>
        <dbReference type="EMBL" id="GAH02311.1"/>
    </source>
</evidence>
<dbReference type="AlphaFoldDB" id="X1C2H4"/>
<proteinExistence type="predicted"/>
<gene>
    <name evidence="1" type="ORF">S01H4_45837</name>
</gene>
<organism evidence="1">
    <name type="scientific">marine sediment metagenome</name>
    <dbReference type="NCBI Taxonomy" id="412755"/>
    <lineage>
        <taxon>unclassified sequences</taxon>
        <taxon>metagenomes</taxon>
        <taxon>ecological metagenomes</taxon>
    </lineage>
</organism>
<accession>X1C2H4</accession>
<evidence type="ECO:0008006" key="2">
    <source>
        <dbReference type="Google" id="ProtNLM"/>
    </source>
</evidence>
<dbReference type="EMBL" id="BART01025554">
    <property type="protein sequence ID" value="GAH02311.1"/>
    <property type="molecule type" value="Genomic_DNA"/>
</dbReference>
<protein>
    <recommendedName>
        <fullName evidence="2">Roadblock/LAMTOR2 domain-containing protein</fullName>
    </recommendedName>
</protein>
<sequence>VILKDPRIIFILPFKAYRILIVDTNGSVALYKHDWANVGTLEENMFTMMLQAIGNVLDDILKKGEVQEIQMDRAVLIIHHDKTHSIASVLIASKSSKSLRYGLKRFNEKFIAVYHSNLAEERKVGMFEETREIVDMVFDFVPSYKEIP</sequence>